<comment type="caution">
    <text evidence="2">The sequence shown here is derived from an EMBL/GenBank/DDBJ whole genome shotgun (WGS) entry which is preliminary data.</text>
</comment>
<keyword evidence="3" id="KW-1185">Reference proteome</keyword>
<dbReference type="Proteomes" id="UP000636479">
    <property type="component" value="Unassembled WGS sequence"/>
</dbReference>
<dbReference type="RefSeq" id="XP_037223669.1">
    <property type="nucleotide sequence ID" value="XM_037360784.1"/>
</dbReference>
<gene>
    <name evidence="2" type="ORF">MIND_00395600</name>
</gene>
<feature type="region of interest" description="Disordered" evidence="1">
    <location>
        <begin position="266"/>
        <end position="303"/>
    </location>
</feature>
<dbReference type="EMBL" id="JACAZF010000003">
    <property type="protein sequence ID" value="KAF7310219.1"/>
    <property type="molecule type" value="Genomic_DNA"/>
</dbReference>
<organism evidence="2 3">
    <name type="scientific">Mycena indigotica</name>
    <dbReference type="NCBI Taxonomy" id="2126181"/>
    <lineage>
        <taxon>Eukaryota</taxon>
        <taxon>Fungi</taxon>
        <taxon>Dikarya</taxon>
        <taxon>Basidiomycota</taxon>
        <taxon>Agaricomycotina</taxon>
        <taxon>Agaricomycetes</taxon>
        <taxon>Agaricomycetidae</taxon>
        <taxon>Agaricales</taxon>
        <taxon>Marasmiineae</taxon>
        <taxon>Mycenaceae</taxon>
        <taxon>Mycena</taxon>
    </lineage>
</organism>
<dbReference type="AlphaFoldDB" id="A0A8H6T3I0"/>
<dbReference type="GeneID" id="59343300"/>
<reference evidence="2" key="1">
    <citation type="submission" date="2020-05" db="EMBL/GenBank/DDBJ databases">
        <title>Mycena genomes resolve the evolution of fungal bioluminescence.</title>
        <authorList>
            <person name="Tsai I.J."/>
        </authorList>
    </citation>
    <scope>NUCLEOTIDE SEQUENCE</scope>
    <source>
        <strain evidence="2">171206Taipei</strain>
    </source>
</reference>
<name>A0A8H6T3I0_9AGAR</name>
<evidence type="ECO:0000256" key="1">
    <source>
        <dbReference type="SAM" id="MobiDB-lite"/>
    </source>
</evidence>
<sequence length="386" mass="41047">MQRAMPWLETFQLLDAESIGAISSTSRRFAMLARPMRFTHFRFAPCGLSVTVPDDDDNPTSEFLGEAEHQRRTSRLDFWTYDRSCTLATSSGSRPSPSPLSNLTSTHGLIFLRAQQASPNSLGGTPAVLPPALKTLVHLTPKLGALSTTGISLTRPAIPNTPHPLDMFHAPAYRYDAPAYPIQPSQAALLGRSQPQRPQAPLPDPRLVRDPALARIDPALWPPLTDADQLQLVDAVKDHMAKAEAQALQDRLVLPQGPVYDFATEIAAPPLPAQPRPSPSPTKPRRGRKSTGGSHGTPTKPAAAAAAVRFDPIHNLTPASPVRGAAVTVVRACALVCCLTPGNIETVVGEAWKARNGGDVTKAVCPGCGAGFASKKGLKGHLVGGK</sequence>
<evidence type="ECO:0000313" key="2">
    <source>
        <dbReference type="EMBL" id="KAF7310219.1"/>
    </source>
</evidence>
<evidence type="ECO:0000313" key="3">
    <source>
        <dbReference type="Proteomes" id="UP000636479"/>
    </source>
</evidence>
<feature type="compositionally biased region" description="Pro residues" evidence="1">
    <location>
        <begin position="269"/>
        <end position="282"/>
    </location>
</feature>
<proteinExistence type="predicted"/>
<accession>A0A8H6T3I0</accession>
<protein>
    <submittedName>
        <fullName evidence="2">Uncharacterized protein</fullName>
    </submittedName>
</protein>